<accession>A0ACD3SLA2</accession>
<reference evidence="1" key="1">
    <citation type="submission" date="2019-05" db="EMBL/GenBank/DDBJ databases">
        <title>Revised genome assembly of Burkholderiaceae (previously Ralstonia) sp. PBA.</title>
        <authorList>
            <person name="Gan H.M."/>
        </authorList>
    </citation>
    <scope>NUCLEOTIDE SEQUENCE</scope>
    <source>
        <strain evidence="1">PBA</strain>
    </source>
</reference>
<dbReference type="Proteomes" id="UP000004277">
    <property type="component" value="Unassembled WGS sequence"/>
</dbReference>
<comment type="caution">
    <text evidence="1">The sequence shown here is derived from an EMBL/GenBank/DDBJ whole genome shotgun (WGS) entry which is preliminary data.</text>
</comment>
<dbReference type="EMBL" id="AKCV02000025">
    <property type="protein sequence ID" value="TMS57012.1"/>
    <property type="molecule type" value="Genomic_DNA"/>
</dbReference>
<keyword evidence="2" id="KW-1185">Reference proteome</keyword>
<organism evidence="1 2">
    <name type="scientific">Imbroritus primus</name>
    <dbReference type="NCBI Taxonomy" id="3058603"/>
    <lineage>
        <taxon>Bacteria</taxon>
        <taxon>Pseudomonadati</taxon>
        <taxon>Pseudomonadota</taxon>
        <taxon>Betaproteobacteria</taxon>
        <taxon>Burkholderiales</taxon>
        <taxon>Burkholderiaceae</taxon>
        <taxon>Imbroritus</taxon>
    </lineage>
</organism>
<name>A0ACD3SLA2_9BURK</name>
<protein>
    <submittedName>
        <fullName evidence="1">Methionine biosynthesis protein MetW</fullName>
    </submittedName>
</protein>
<evidence type="ECO:0000313" key="2">
    <source>
        <dbReference type="Proteomes" id="UP000004277"/>
    </source>
</evidence>
<gene>
    <name evidence="1" type="primary">metW</name>
    <name evidence="1" type="ORF">MW7_013670</name>
</gene>
<evidence type="ECO:0000313" key="1">
    <source>
        <dbReference type="EMBL" id="TMS57012.1"/>
    </source>
</evidence>
<proteinExistence type="predicted"/>
<sequence length="227" mass="25066">MTAATSTTPPAARAAHEHPHAYATGPATASSDILAQRPDFRAIARWIEPRASVLDLGCGDGSLLRVLQDELDVQAYGVEIRDEGVLACARKGVHVIQQDLEGGLALFEDKSFDTVILSQTLQTVHNTAHVLRETLRVGRECVVSFPNFGYWPHRLAVFKGRMPVSESLPYEWYDTPNVRVLTIRDFEALAPKVGLRILDRVVLHEGQPVTWGANWRGSLAVYRVCGV</sequence>